<dbReference type="OrthoDB" id="3354387at2759"/>
<dbReference type="AlphaFoldDB" id="A0A9Q8LE46"/>
<dbReference type="Pfam" id="PF11991">
    <property type="entry name" value="Trp_DMAT"/>
    <property type="match status" value="1"/>
</dbReference>
<evidence type="ECO:0000313" key="3">
    <source>
        <dbReference type="EMBL" id="UJO15861.1"/>
    </source>
</evidence>
<evidence type="ECO:0000313" key="4">
    <source>
        <dbReference type="Proteomes" id="UP000756132"/>
    </source>
</evidence>
<sequence length="163" mass="18297">ATGKNQIRIMVDSTRKIFKNDVLEPGLTHTDGGLHGEDLPQGFVLAKTVWNFLFQQPTRAGEARQTLNLVWNWEMRPSDPNVAPKAYFFLAEELDETVIAALTALFEELGWTEHIETQTKVDKISYPEHNFATSCGLYYWIAAAFSQKSGPYGTVYSNPAAIL</sequence>
<name>A0A9Q8LE46_PASFU</name>
<dbReference type="InterPro" id="IPR017795">
    <property type="entry name" value="ABBA_NscD-like"/>
</dbReference>
<feature type="non-terminal residue" evidence="3">
    <location>
        <position position="163"/>
    </location>
</feature>
<accession>A0A9Q8LE46</accession>
<dbReference type="GO" id="GO:0016765">
    <property type="term" value="F:transferase activity, transferring alkyl or aryl (other than methyl) groups"/>
    <property type="evidence" value="ECO:0007669"/>
    <property type="project" value="InterPro"/>
</dbReference>
<reference evidence="3" key="2">
    <citation type="journal article" date="2022" name="Microb. Genom.">
        <title>A chromosome-scale genome assembly of the tomato pathogen Cladosporium fulvum reveals a compartmentalized genome architecture and the presence of a dispensable chromosome.</title>
        <authorList>
            <person name="Zaccaron A.Z."/>
            <person name="Chen L.H."/>
            <person name="Samaras A."/>
            <person name="Stergiopoulos I."/>
        </authorList>
    </citation>
    <scope>NUCLEOTIDE SEQUENCE</scope>
    <source>
        <strain evidence="3">Race5_Kim</strain>
    </source>
</reference>
<keyword evidence="2" id="KW-0808">Transferase</keyword>
<organism evidence="3 4">
    <name type="scientific">Passalora fulva</name>
    <name type="common">Tomato leaf mold</name>
    <name type="synonym">Cladosporium fulvum</name>
    <dbReference type="NCBI Taxonomy" id="5499"/>
    <lineage>
        <taxon>Eukaryota</taxon>
        <taxon>Fungi</taxon>
        <taxon>Dikarya</taxon>
        <taxon>Ascomycota</taxon>
        <taxon>Pezizomycotina</taxon>
        <taxon>Dothideomycetes</taxon>
        <taxon>Dothideomycetidae</taxon>
        <taxon>Mycosphaerellales</taxon>
        <taxon>Mycosphaerellaceae</taxon>
        <taxon>Fulvia</taxon>
    </lineage>
</organism>
<proteinExistence type="inferred from homology"/>
<dbReference type="KEGG" id="ffu:CLAFUR5_04422"/>
<dbReference type="RefSeq" id="XP_047760227.1">
    <property type="nucleotide sequence ID" value="XM_047903570.1"/>
</dbReference>
<reference evidence="3" key="1">
    <citation type="submission" date="2021-12" db="EMBL/GenBank/DDBJ databases">
        <authorList>
            <person name="Zaccaron A."/>
            <person name="Stergiopoulos I."/>
        </authorList>
    </citation>
    <scope>NUCLEOTIDE SEQUENCE</scope>
    <source>
        <strain evidence="3">Race5_Kim</strain>
    </source>
</reference>
<dbReference type="Proteomes" id="UP000756132">
    <property type="component" value="Chromosome 4"/>
</dbReference>
<keyword evidence="4" id="KW-1185">Reference proteome</keyword>
<dbReference type="EMBL" id="CP090166">
    <property type="protein sequence ID" value="UJO15861.1"/>
    <property type="molecule type" value="Genomic_DNA"/>
</dbReference>
<gene>
    <name evidence="3" type="ORF">CLAFUR5_04422</name>
</gene>
<protein>
    <submittedName>
        <fullName evidence="3">Verruculogen prenyltransferase</fullName>
    </submittedName>
</protein>
<dbReference type="PANTHER" id="PTHR40627:SF3">
    <property type="entry name" value="PRENYLTRANSFERASE ASQH2-RELATED"/>
    <property type="match status" value="1"/>
</dbReference>
<dbReference type="GO" id="GO:0009820">
    <property type="term" value="P:alkaloid metabolic process"/>
    <property type="evidence" value="ECO:0007669"/>
    <property type="project" value="InterPro"/>
</dbReference>
<evidence type="ECO:0000256" key="2">
    <source>
        <dbReference type="ARBA" id="ARBA00022679"/>
    </source>
</evidence>
<comment type="similarity">
    <text evidence="1">Belongs to the tryptophan dimethylallyltransferase family.</text>
</comment>
<dbReference type="GeneID" id="71984300"/>
<evidence type="ECO:0000256" key="1">
    <source>
        <dbReference type="ARBA" id="ARBA00010209"/>
    </source>
</evidence>
<dbReference type="PANTHER" id="PTHR40627">
    <property type="entry name" value="INDOLE PRENYLTRANSFERASE TDIB-RELATED"/>
    <property type="match status" value="1"/>
</dbReference>